<feature type="transmembrane region" description="Helical" evidence="1">
    <location>
        <begin position="29"/>
        <end position="52"/>
    </location>
</feature>
<dbReference type="STRING" id="758803.SAMN05421803_101703"/>
<dbReference type="OrthoDB" id="2680086at2"/>
<feature type="transmembrane region" description="Helical" evidence="1">
    <location>
        <begin position="261"/>
        <end position="284"/>
    </location>
</feature>
<keyword evidence="1" id="KW-1133">Transmembrane helix</keyword>
<feature type="transmembrane region" description="Helical" evidence="1">
    <location>
        <begin position="72"/>
        <end position="92"/>
    </location>
</feature>
<evidence type="ECO:0000259" key="2">
    <source>
        <dbReference type="Pfam" id="PF02517"/>
    </source>
</evidence>
<dbReference type="GO" id="GO:0004175">
    <property type="term" value="F:endopeptidase activity"/>
    <property type="evidence" value="ECO:0007669"/>
    <property type="project" value="UniProtKB-ARBA"/>
</dbReference>
<feature type="domain" description="CAAX prenyl protease 2/Lysostaphin resistance protein A-like" evidence="2">
    <location>
        <begin position="145"/>
        <end position="240"/>
    </location>
</feature>
<evidence type="ECO:0000313" key="3">
    <source>
        <dbReference type="EMBL" id="SHI60270.1"/>
    </source>
</evidence>
<sequence length="301" mass="32180">MPRPTDTLPPEVEYHRVLADGKRRIGRGILAIALLTGGLALFTVVFSAAAAAADRALGTGGGSVYTPLMHTAGMVAIALLIPWSMFIQRWLYGVRGASLHSVVSRFRFDVFGRALLLVTPAWIAVLAVQYWTPLPQTVWAYTDVLWMLAATFLLTPFQAAAEEYGFRGLVFRVAGGWTRGARAGLVVGVLVSSAAFAAIHLSTDIRLNIWYLTFAVGTALVTWRTGGIEIAVVLHASFNTLTFVFDAALRTDFSAALADPSSSGTVGILVPGVVIVITALVVWLRTRRTGPVRTPGTATAP</sequence>
<dbReference type="GO" id="GO:0080120">
    <property type="term" value="P:CAAX-box protein maturation"/>
    <property type="evidence" value="ECO:0007669"/>
    <property type="project" value="UniProtKB-ARBA"/>
</dbReference>
<feature type="transmembrane region" description="Helical" evidence="1">
    <location>
        <begin position="113"/>
        <end position="132"/>
    </location>
</feature>
<keyword evidence="4" id="KW-1185">Reference proteome</keyword>
<dbReference type="GO" id="GO:0006508">
    <property type="term" value="P:proteolysis"/>
    <property type="evidence" value="ECO:0007669"/>
    <property type="project" value="UniProtKB-KW"/>
</dbReference>
<keyword evidence="3" id="KW-0645">Protease</keyword>
<keyword evidence="1" id="KW-0472">Membrane</keyword>
<dbReference type="RefSeq" id="WP_073374753.1">
    <property type="nucleotide sequence ID" value="NZ_FQZK01000001.1"/>
</dbReference>
<keyword evidence="3" id="KW-0378">Hydrolase</keyword>
<dbReference type="InterPro" id="IPR003675">
    <property type="entry name" value="Rce1/LyrA-like_dom"/>
</dbReference>
<dbReference type="EMBL" id="FQZK01000001">
    <property type="protein sequence ID" value="SHI60270.1"/>
    <property type="molecule type" value="Genomic_DNA"/>
</dbReference>
<feature type="transmembrane region" description="Helical" evidence="1">
    <location>
        <begin position="207"/>
        <end position="223"/>
    </location>
</feature>
<feature type="transmembrane region" description="Helical" evidence="1">
    <location>
        <begin position="181"/>
        <end position="201"/>
    </location>
</feature>
<accession>A0A1M6CGW1</accession>
<evidence type="ECO:0000256" key="1">
    <source>
        <dbReference type="SAM" id="Phobius"/>
    </source>
</evidence>
<dbReference type="Pfam" id="PF02517">
    <property type="entry name" value="Rce1-like"/>
    <property type="match status" value="1"/>
</dbReference>
<proteinExistence type="predicted"/>
<keyword evidence="1" id="KW-0812">Transmembrane</keyword>
<protein>
    <submittedName>
        <fullName evidence="3">Membrane protease YdiL, CAAX protease family</fullName>
    </submittedName>
</protein>
<dbReference type="AlphaFoldDB" id="A0A1M6CGW1"/>
<organism evidence="3 4">
    <name type="scientific">Nocardiopsis flavescens</name>
    <dbReference type="NCBI Taxonomy" id="758803"/>
    <lineage>
        <taxon>Bacteria</taxon>
        <taxon>Bacillati</taxon>
        <taxon>Actinomycetota</taxon>
        <taxon>Actinomycetes</taxon>
        <taxon>Streptosporangiales</taxon>
        <taxon>Nocardiopsidaceae</taxon>
        <taxon>Nocardiopsis</taxon>
    </lineage>
</organism>
<name>A0A1M6CGW1_9ACTN</name>
<gene>
    <name evidence="3" type="ORF">SAMN05421803_101703</name>
</gene>
<reference evidence="3 4" key="1">
    <citation type="submission" date="2016-11" db="EMBL/GenBank/DDBJ databases">
        <authorList>
            <person name="Jaros S."/>
            <person name="Januszkiewicz K."/>
            <person name="Wedrychowicz H."/>
        </authorList>
    </citation>
    <scope>NUCLEOTIDE SEQUENCE [LARGE SCALE GENOMIC DNA]</scope>
    <source>
        <strain evidence="3 4">CGMCC 4.5723</strain>
    </source>
</reference>
<evidence type="ECO:0000313" key="4">
    <source>
        <dbReference type="Proteomes" id="UP000184452"/>
    </source>
</evidence>
<dbReference type="Proteomes" id="UP000184452">
    <property type="component" value="Unassembled WGS sequence"/>
</dbReference>